<proteinExistence type="inferred from homology"/>
<evidence type="ECO:0000256" key="3">
    <source>
        <dbReference type="ARBA" id="ARBA00004236"/>
    </source>
</evidence>
<keyword evidence="12 21" id="KW-0460">Magnesium</keyword>
<reference evidence="26" key="1">
    <citation type="submission" date="2020-11" db="EMBL/GenBank/DDBJ databases">
        <authorList>
            <person name="Tran Van P."/>
        </authorList>
    </citation>
    <scope>NUCLEOTIDE SEQUENCE</scope>
</reference>
<evidence type="ECO:0000256" key="8">
    <source>
        <dbReference type="ARBA" id="ARBA00022692"/>
    </source>
</evidence>
<evidence type="ECO:0000256" key="18">
    <source>
        <dbReference type="ARBA" id="ARBA00051303"/>
    </source>
</evidence>
<dbReference type="Gene3D" id="3.40.50.1000">
    <property type="entry name" value="HAD superfamily/HAD-like"/>
    <property type="match status" value="1"/>
</dbReference>
<dbReference type="SUPFAM" id="SSF81665">
    <property type="entry name" value="Calcium ATPase, transmembrane domain M"/>
    <property type="match status" value="1"/>
</dbReference>
<feature type="binding site" evidence="20">
    <location>
        <position position="417"/>
    </location>
    <ligand>
        <name>ATP</name>
        <dbReference type="ChEBI" id="CHEBI:30616"/>
    </ligand>
</feature>
<dbReference type="InterPro" id="IPR001757">
    <property type="entry name" value="P_typ_ATPase"/>
</dbReference>
<keyword evidence="11 20" id="KW-0067">ATP-binding</keyword>
<evidence type="ECO:0000256" key="17">
    <source>
        <dbReference type="ARBA" id="ARBA00034036"/>
    </source>
</evidence>
<feature type="binding site" evidence="21">
    <location>
        <position position="684"/>
    </location>
    <ligand>
        <name>Mg(2+)</name>
        <dbReference type="ChEBI" id="CHEBI:18420"/>
    </ligand>
</feature>
<dbReference type="InterPro" id="IPR032631">
    <property type="entry name" value="P-type_ATPase_N"/>
</dbReference>
<comment type="cofactor">
    <cofactor evidence="1 21">
        <name>Mg(2+)</name>
        <dbReference type="ChEBI" id="CHEBI:18420"/>
    </cofactor>
</comment>
<accession>A0A7R9GET9</accession>
<dbReference type="FunFam" id="3.40.50.1000:FF:000010">
    <property type="entry name" value="Phospholipid-transporting ATPase"/>
    <property type="match status" value="1"/>
</dbReference>
<keyword evidence="8 22" id="KW-0812">Transmembrane</keyword>
<dbReference type="Gene3D" id="2.70.150.10">
    <property type="entry name" value="Calcium-transporting ATPase, cytoplasmic transduction domain A"/>
    <property type="match status" value="1"/>
</dbReference>
<evidence type="ECO:0000313" key="27">
    <source>
        <dbReference type="Proteomes" id="UP000678499"/>
    </source>
</evidence>
<dbReference type="EMBL" id="OA883900">
    <property type="protein sequence ID" value="CAD7279943.1"/>
    <property type="molecule type" value="Genomic_DNA"/>
</dbReference>
<dbReference type="InterPro" id="IPR036412">
    <property type="entry name" value="HAD-like_sf"/>
</dbReference>
<evidence type="ECO:0000256" key="1">
    <source>
        <dbReference type="ARBA" id="ARBA00001946"/>
    </source>
</evidence>
<dbReference type="SUPFAM" id="SSF81653">
    <property type="entry name" value="Calcium ATPase, transduction domain A"/>
    <property type="match status" value="1"/>
</dbReference>
<keyword evidence="6" id="KW-1003">Cell membrane</keyword>
<feature type="binding site" evidence="20">
    <location>
        <position position="566"/>
    </location>
    <ligand>
        <name>ATP</name>
        <dbReference type="ChEBI" id="CHEBI:30616"/>
    </ligand>
</feature>
<dbReference type="EMBL" id="CAJPEX010001863">
    <property type="protein sequence ID" value="CAG0920095.1"/>
    <property type="molecule type" value="Genomic_DNA"/>
</dbReference>
<keyword evidence="16 22" id="KW-0472">Membrane</keyword>
<feature type="binding site" evidence="20">
    <location>
        <position position="418"/>
    </location>
    <ligand>
        <name>ATP</name>
        <dbReference type="ChEBI" id="CHEBI:30616"/>
    </ligand>
</feature>
<dbReference type="PRINTS" id="PR00119">
    <property type="entry name" value="CATATPASE"/>
</dbReference>
<evidence type="ECO:0000256" key="12">
    <source>
        <dbReference type="ARBA" id="ARBA00022842"/>
    </source>
</evidence>
<feature type="binding site" evidence="21">
    <location>
        <position position="419"/>
    </location>
    <ligand>
        <name>Mg(2+)</name>
        <dbReference type="ChEBI" id="CHEBI:18420"/>
    </ligand>
</feature>
<dbReference type="InterPro" id="IPR023214">
    <property type="entry name" value="HAD_sf"/>
</dbReference>
<evidence type="ECO:0000256" key="22">
    <source>
        <dbReference type="RuleBase" id="RU362033"/>
    </source>
</evidence>
<feature type="transmembrane region" description="Helical" evidence="22">
    <location>
        <begin position="773"/>
        <end position="794"/>
    </location>
</feature>
<dbReference type="SUPFAM" id="SSF56784">
    <property type="entry name" value="HAD-like"/>
    <property type="match status" value="1"/>
</dbReference>
<dbReference type="GO" id="GO:0000287">
    <property type="term" value="F:magnesium ion binding"/>
    <property type="evidence" value="ECO:0007669"/>
    <property type="project" value="UniProtKB-UniRule"/>
</dbReference>
<sequence length="892" mass="101563">MNVVGRYLGNVGDWIQTRLLRDIRQEEDGTSSAPPDPQAAHADLRVVFVNRPQPEKYTSNRVSTAKYNLISFLPLFLFEQFRRYSNCFFLFIALLQQIPDVSPTGRYTTLMPLLFILFISAIKEIIEDIRRHAADRRVNVQEVEVLKGYHWQWIRWSKLKVGDMVRVRNDSLFPADLVLLSSSEPNAMAYVETSNLDGETNLKVRQGLAHTSKLLEPKDLNRFVCTVECESPNRHLYEFVGTLRELGKPAHSLGPQQMLLRGAKLRNTMWVFGIVIYTGHDTKLMKNSSFPPLKRSTVDKVTNGQILWLFFLLIVICVISAVASEIWSASYLSSAWYLRFDDIVISNFGFNLLTFIILYNNLIPISLQVTIEVVRLIQATMINYDVEMYHEESNMCAMARTSNLNEELGQVKYILSDKTGTLTKNVMEYKKCSVAGNVYHVDDDALSKRLKEGGGSDAILLKEFMTLLAVCHTVIPEIDSLGEIKYQAASPEIPDARYDEWKQRMEEARLSMHMREQKVADAAELIEKDLVLLGATGIEDKLQDQVPETIAAFLLANIHVWILTGDKQETAINIAYSCKLIDPTMALLIVNEDSLDATRETLLKHVHEFGEHLKRENHCALVIDGRTLKYALSHDMRTDFLDLCVSCRAVVCCRVSPIQKAEVVDLLVQGTNAVTLAVGDGANDVAMIQRAHVGVGVSGQEGMQAVCNSDYAVAQFRFLRKLLFVHGNWCYHRMCKLILYSFYKNICLYVIELWYAIWSAWSGQTLFERWCIGLYNVLFTAAPPLALGLFDRVSTAETMLKYPVLYKMSQESQFFNFRIFWLWVINALAHSIVLFWLPAWAMAHDVMWPNGKEGGYLMLGNSVYTYVVVTLIQYFYQEQSGVDLAFGQSPVR</sequence>
<feature type="transmembrane region" description="Helical" evidence="22">
    <location>
        <begin position="856"/>
        <end position="876"/>
    </location>
</feature>
<feature type="binding site" evidence="20">
    <location>
        <position position="660"/>
    </location>
    <ligand>
        <name>ATP</name>
        <dbReference type="ChEBI" id="CHEBI:30616"/>
    </ligand>
</feature>
<dbReference type="PROSITE" id="PS00154">
    <property type="entry name" value="ATPASE_E1_E2"/>
    <property type="match status" value="1"/>
</dbReference>
<gene>
    <name evidence="26" type="ORF">NMOB1V02_LOCUS7607</name>
</gene>
<evidence type="ECO:0000256" key="21">
    <source>
        <dbReference type="PIRSR" id="PIRSR606539-3"/>
    </source>
</evidence>
<dbReference type="GO" id="GO:0140326">
    <property type="term" value="F:ATPase-coupled intramembrane lipid transporter activity"/>
    <property type="evidence" value="ECO:0007669"/>
    <property type="project" value="UniProtKB-EC"/>
</dbReference>
<evidence type="ECO:0000256" key="16">
    <source>
        <dbReference type="ARBA" id="ARBA00023136"/>
    </source>
</evidence>
<evidence type="ECO:0000256" key="15">
    <source>
        <dbReference type="ARBA" id="ARBA00023034"/>
    </source>
</evidence>
<dbReference type="GO" id="GO:0016887">
    <property type="term" value="F:ATP hydrolysis activity"/>
    <property type="evidence" value="ECO:0007669"/>
    <property type="project" value="InterPro"/>
</dbReference>
<dbReference type="InterPro" id="IPR023298">
    <property type="entry name" value="ATPase_P-typ_TM_dom_sf"/>
</dbReference>
<dbReference type="Pfam" id="PF00122">
    <property type="entry name" value="E1-E2_ATPase"/>
    <property type="match status" value="1"/>
</dbReference>
<evidence type="ECO:0000256" key="19">
    <source>
        <dbReference type="PIRSR" id="PIRSR606539-1"/>
    </source>
</evidence>
<feature type="transmembrane region" description="Helical" evidence="22">
    <location>
        <begin position="343"/>
        <end position="362"/>
    </location>
</feature>
<dbReference type="NCBIfam" id="TIGR01652">
    <property type="entry name" value="ATPase-Plipid"/>
    <property type="match status" value="2"/>
</dbReference>
<evidence type="ECO:0000256" key="5">
    <source>
        <dbReference type="ARBA" id="ARBA00008109"/>
    </source>
</evidence>
<dbReference type="InterPro" id="IPR006539">
    <property type="entry name" value="P-type_ATPase_IV"/>
</dbReference>
<dbReference type="Proteomes" id="UP000678499">
    <property type="component" value="Unassembled WGS sequence"/>
</dbReference>
<feature type="binding site" evidence="21">
    <location>
        <position position="680"/>
    </location>
    <ligand>
        <name>Mg(2+)</name>
        <dbReference type="ChEBI" id="CHEBI:18420"/>
    </ligand>
</feature>
<dbReference type="InterPro" id="IPR018303">
    <property type="entry name" value="ATPase_P-typ_P_site"/>
</dbReference>
<evidence type="ECO:0000256" key="9">
    <source>
        <dbReference type="ARBA" id="ARBA00022723"/>
    </source>
</evidence>
<keyword evidence="14 22" id="KW-1133">Transmembrane helix</keyword>
<dbReference type="PANTHER" id="PTHR24092:SF150">
    <property type="entry name" value="PHOSPHOLIPID-TRANSPORTING ATPASE"/>
    <property type="match status" value="1"/>
</dbReference>
<evidence type="ECO:0000256" key="13">
    <source>
        <dbReference type="ARBA" id="ARBA00022967"/>
    </source>
</evidence>
<evidence type="ECO:0000256" key="4">
    <source>
        <dbReference type="ARBA" id="ARBA00004555"/>
    </source>
</evidence>
<dbReference type="GO" id="GO:0005886">
    <property type="term" value="C:plasma membrane"/>
    <property type="evidence" value="ECO:0007669"/>
    <property type="project" value="UniProtKB-SubCell"/>
</dbReference>
<keyword evidence="10 20" id="KW-0547">Nucleotide-binding</keyword>
<name>A0A7R9GET9_9CRUS</name>
<comment type="catalytic activity">
    <reaction evidence="17 22">
        <text>ATP + H2O + phospholipidSide 1 = ADP + phosphate + phospholipidSide 2.</text>
        <dbReference type="EC" id="7.6.2.1"/>
    </reaction>
</comment>
<evidence type="ECO:0000313" key="26">
    <source>
        <dbReference type="EMBL" id="CAD7279943.1"/>
    </source>
</evidence>
<dbReference type="CDD" id="cd02073">
    <property type="entry name" value="P-type_ATPase_APLT_Dnf-like"/>
    <property type="match status" value="1"/>
</dbReference>
<evidence type="ECO:0000256" key="14">
    <source>
        <dbReference type="ARBA" id="ARBA00022989"/>
    </source>
</evidence>
<comment type="similarity">
    <text evidence="5 22">Belongs to the cation transport ATPase (P-type) (TC 3.A.3) family. Type IV subfamily.</text>
</comment>
<evidence type="ECO:0000259" key="25">
    <source>
        <dbReference type="Pfam" id="PF16212"/>
    </source>
</evidence>
<dbReference type="PANTHER" id="PTHR24092">
    <property type="entry name" value="PROBABLE PHOSPHOLIPID-TRANSPORTING ATPASE"/>
    <property type="match status" value="1"/>
</dbReference>
<evidence type="ECO:0000256" key="11">
    <source>
        <dbReference type="ARBA" id="ARBA00022840"/>
    </source>
</evidence>
<dbReference type="InterPro" id="IPR059000">
    <property type="entry name" value="ATPase_P-type_domA"/>
</dbReference>
<comment type="catalytic activity">
    <reaction evidence="18">
        <text>a 1,2-diacyl-sn-glycero-3-phospho-L-serine(out) + ATP + H2O = a 1,2-diacyl-sn-glycero-3-phospho-L-serine(in) + ADP + phosphate + H(+)</text>
        <dbReference type="Rhea" id="RHEA:38567"/>
        <dbReference type="ChEBI" id="CHEBI:15377"/>
        <dbReference type="ChEBI" id="CHEBI:15378"/>
        <dbReference type="ChEBI" id="CHEBI:30616"/>
        <dbReference type="ChEBI" id="CHEBI:43474"/>
        <dbReference type="ChEBI" id="CHEBI:57262"/>
        <dbReference type="ChEBI" id="CHEBI:456216"/>
    </reaction>
    <physiologicalReaction direction="left-to-right" evidence="18">
        <dbReference type="Rhea" id="RHEA:38568"/>
    </physiologicalReaction>
</comment>
<dbReference type="GO" id="GO:0005802">
    <property type="term" value="C:trans-Golgi network"/>
    <property type="evidence" value="ECO:0007669"/>
    <property type="project" value="TreeGrafter"/>
</dbReference>
<evidence type="ECO:0000256" key="6">
    <source>
        <dbReference type="ARBA" id="ARBA00022475"/>
    </source>
</evidence>
<feature type="transmembrane region" description="Helical" evidence="22">
    <location>
        <begin position="742"/>
        <end position="761"/>
    </location>
</feature>
<keyword evidence="9 21" id="KW-0479">Metal-binding</keyword>
<dbReference type="Pfam" id="PF16209">
    <property type="entry name" value="PhoLip_ATPase_N"/>
    <property type="match status" value="1"/>
</dbReference>
<feature type="binding site" evidence="21">
    <location>
        <position position="417"/>
    </location>
    <ligand>
        <name>Mg(2+)</name>
        <dbReference type="ChEBI" id="CHEBI:18420"/>
    </ligand>
</feature>
<keyword evidence="13 22" id="KW-1278">Translocase</keyword>
<dbReference type="Pfam" id="PF16212">
    <property type="entry name" value="PhoLip_ATPase_C"/>
    <property type="match status" value="1"/>
</dbReference>
<evidence type="ECO:0000256" key="20">
    <source>
        <dbReference type="PIRSR" id="PIRSR606539-2"/>
    </source>
</evidence>
<evidence type="ECO:0000259" key="23">
    <source>
        <dbReference type="Pfam" id="PF00122"/>
    </source>
</evidence>
<protein>
    <recommendedName>
        <fullName evidence="22">Phospholipid-transporting ATPase</fullName>
        <ecNumber evidence="22">7.6.2.1</ecNumber>
    </recommendedName>
</protein>
<keyword evidence="27" id="KW-1185">Reference proteome</keyword>
<keyword evidence="7" id="KW-0597">Phosphoprotein</keyword>
<feature type="transmembrane region" description="Helical" evidence="22">
    <location>
        <begin position="306"/>
        <end position="323"/>
    </location>
</feature>
<feature type="domain" description="P-type ATPase C-terminal" evidence="25">
    <location>
        <begin position="707"/>
        <end position="875"/>
    </location>
</feature>
<feature type="transmembrane region" description="Helical" evidence="22">
    <location>
        <begin position="815"/>
        <end position="836"/>
    </location>
</feature>
<dbReference type="GO" id="GO:0005524">
    <property type="term" value="F:ATP binding"/>
    <property type="evidence" value="ECO:0007669"/>
    <property type="project" value="UniProtKB-UniRule"/>
</dbReference>
<feature type="active site" description="4-aspartylphosphate intermediate" evidence="19">
    <location>
        <position position="417"/>
    </location>
</feature>
<feature type="binding site" evidence="20">
    <location>
        <position position="683"/>
    </location>
    <ligand>
        <name>ATP</name>
        <dbReference type="ChEBI" id="CHEBI:30616"/>
    </ligand>
</feature>
<dbReference type="EC" id="7.6.2.1" evidence="22"/>
<comment type="subcellular location">
    <subcellularLocation>
        <location evidence="3">Cell membrane</location>
    </subcellularLocation>
    <subcellularLocation>
        <location evidence="4">Golgi apparatus</location>
    </subcellularLocation>
    <subcellularLocation>
        <location evidence="2 22">Membrane</location>
        <topology evidence="2 22">Multi-pass membrane protein</topology>
    </subcellularLocation>
</comment>
<dbReference type="InterPro" id="IPR008250">
    <property type="entry name" value="ATPase_P-typ_transduc_dom_A_sf"/>
</dbReference>
<feature type="domain" description="P-type ATPase A" evidence="23">
    <location>
        <begin position="141"/>
        <end position="201"/>
    </location>
</feature>
<feature type="domain" description="P-type ATPase N-terminal" evidence="24">
    <location>
        <begin position="50"/>
        <end position="110"/>
    </location>
</feature>
<feature type="binding site" evidence="20">
    <location>
        <position position="684"/>
    </location>
    <ligand>
        <name>ATP</name>
        <dbReference type="ChEBI" id="CHEBI:30616"/>
    </ligand>
</feature>
<feature type="binding site" evidence="20">
    <location>
        <position position="564"/>
    </location>
    <ligand>
        <name>ATP</name>
        <dbReference type="ChEBI" id="CHEBI:30616"/>
    </ligand>
</feature>
<dbReference type="GO" id="GO:0045332">
    <property type="term" value="P:phospholipid translocation"/>
    <property type="evidence" value="ECO:0007669"/>
    <property type="project" value="TreeGrafter"/>
</dbReference>
<organism evidence="26">
    <name type="scientific">Notodromas monacha</name>
    <dbReference type="NCBI Taxonomy" id="399045"/>
    <lineage>
        <taxon>Eukaryota</taxon>
        <taxon>Metazoa</taxon>
        <taxon>Ecdysozoa</taxon>
        <taxon>Arthropoda</taxon>
        <taxon>Crustacea</taxon>
        <taxon>Oligostraca</taxon>
        <taxon>Ostracoda</taxon>
        <taxon>Podocopa</taxon>
        <taxon>Podocopida</taxon>
        <taxon>Cypridocopina</taxon>
        <taxon>Cypridoidea</taxon>
        <taxon>Cyprididae</taxon>
        <taxon>Notodromas</taxon>
    </lineage>
</organism>
<dbReference type="NCBIfam" id="TIGR01494">
    <property type="entry name" value="ATPase_P-type"/>
    <property type="match status" value="3"/>
</dbReference>
<evidence type="ECO:0000256" key="10">
    <source>
        <dbReference type="ARBA" id="ARBA00022741"/>
    </source>
</evidence>
<dbReference type="InterPro" id="IPR032630">
    <property type="entry name" value="P_typ_ATPase_c"/>
</dbReference>
<feature type="binding site" evidence="20">
    <location>
        <position position="654"/>
    </location>
    <ligand>
        <name>ATP</name>
        <dbReference type="ChEBI" id="CHEBI:30616"/>
    </ligand>
</feature>
<dbReference type="AlphaFoldDB" id="A0A7R9GET9"/>
<feature type="binding site" evidence="20">
    <location>
        <position position="419"/>
    </location>
    <ligand>
        <name>ATP</name>
        <dbReference type="ChEBI" id="CHEBI:30616"/>
    </ligand>
</feature>
<keyword evidence="15" id="KW-0333">Golgi apparatus</keyword>
<dbReference type="OrthoDB" id="377733at2759"/>
<evidence type="ECO:0000256" key="2">
    <source>
        <dbReference type="ARBA" id="ARBA00004141"/>
    </source>
</evidence>
<evidence type="ECO:0000256" key="7">
    <source>
        <dbReference type="ARBA" id="ARBA00022553"/>
    </source>
</evidence>
<dbReference type="FunFam" id="2.70.150.10:FF:000021">
    <property type="entry name" value="Phospholipid-transporting ATPase"/>
    <property type="match status" value="1"/>
</dbReference>
<evidence type="ECO:0000259" key="24">
    <source>
        <dbReference type="Pfam" id="PF16209"/>
    </source>
</evidence>
<feature type="binding site" evidence="20">
    <location>
        <position position="565"/>
    </location>
    <ligand>
        <name>ATP</name>
        <dbReference type="ChEBI" id="CHEBI:30616"/>
    </ligand>
</feature>